<dbReference type="GO" id="GO:0004807">
    <property type="term" value="F:triose-phosphate isomerase activity"/>
    <property type="evidence" value="ECO:0007669"/>
    <property type="project" value="UniProtKB-EC"/>
</dbReference>
<feature type="binding site" evidence="7">
    <location>
        <begin position="34"/>
        <end position="36"/>
    </location>
    <ligand>
        <name>substrate</name>
    </ligand>
</feature>
<dbReference type="InterPro" id="IPR022896">
    <property type="entry name" value="TrioseP_Isoase_bac/euk"/>
</dbReference>
<feature type="binding site" evidence="7">
    <location>
        <position position="198"/>
    </location>
    <ligand>
        <name>substrate</name>
    </ligand>
</feature>
<comment type="pathway">
    <text evidence="1">Carbohydrate metabolism; erythritol degradation.</text>
</comment>
<proteinExistence type="inferred from homology"/>
<feature type="active site" description="Proton acceptor" evidence="7">
    <location>
        <position position="192"/>
    </location>
</feature>
<dbReference type="PANTHER" id="PTHR21139">
    <property type="entry name" value="TRIOSEPHOSPHATE ISOMERASE"/>
    <property type="match status" value="1"/>
</dbReference>
<dbReference type="InterPro" id="IPR020861">
    <property type="entry name" value="Triosephosphate_isomerase_AS"/>
</dbReference>
<dbReference type="RefSeq" id="WP_378119653.1">
    <property type="nucleotide sequence ID" value="NZ_JBHRTF010000004.1"/>
</dbReference>
<dbReference type="CDD" id="cd00311">
    <property type="entry name" value="TIM"/>
    <property type="match status" value="1"/>
</dbReference>
<feature type="binding site" evidence="7">
    <location>
        <begin position="254"/>
        <end position="255"/>
    </location>
    <ligand>
        <name>substrate</name>
    </ligand>
</feature>
<dbReference type="PANTHER" id="PTHR21139:SF42">
    <property type="entry name" value="TRIOSEPHOSPHATE ISOMERASE"/>
    <property type="match status" value="1"/>
</dbReference>
<evidence type="ECO:0000256" key="7">
    <source>
        <dbReference type="HAMAP-Rule" id="MF_00147"/>
    </source>
</evidence>
<dbReference type="EMBL" id="JBHRTF010000004">
    <property type="protein sequence ID" value="MFC3116424.1"/>
    <property type="molecule type" value="Genomic_DNA"/>
</dbReference>
<comment type="pathway">
    <text evidence="7 8">Carbohydrate biosynthesis; gluconeogenesis.</text>
</comment>
<evidence type="ECO:0000256" key="4">
    <source>
        <dbReference type="ARBA" id="ARBA00022490"/>
    </source>
</evidence>
<comment type="pathway">
    <text evidence="7 8">Carbohydrate degradation; glycolysis; D-glyceraldehyde 3-phosphate from glycerone phosphate: step 1/1.</text>
</comment>
<dbReference type="InterPro" id="IPR035990">
    <property type="entry name" value="TIM_sf"/>
</dbReference>
<gene>
    <name evidence="7 9" type="primary">tpiA</name>
    <name evidence="9" type="ORF">ACFODX_12700</name>
</gene>
<dbReference type="EC" id="5.3.1.1" evidence="7 8"/>
<dbReference type="Proteomes" id="UP001595555">
    <property type="component" value="Unassembled WGS sequence"/>
</dbReference>
<accession>A0ABV7FKL4</accession>
<comment type="similarity">
    <text evidence="2 7 8">Belongs to the triosephosphate isomerase family.</text>
</comment>
<keyword evidence="3 7" id="KW-0312">Gluconeogenesis</keyword>
<feature type="active site" description="Electrophile" evidence="7">
    <location>
        <position position="120"/>
    </location>
</feature>
<dbReference type="Pfam" id="PF00121">
    <property type="entry name" value="TIM"/>
    <property type="match status" value="1"/>
</dbReference>
<dbReference type="NCBIfam" id="TIGR00419">
    <property type="entry name" value="tim"/>
    <property type="match status" value="1"/>
</dbReference>
<evidence type="ECO:0000256" key="1">
    <source>
        <dbReference type="ARBA" id="ARBA00004939"/>
    </source>
</evidence>
<reference evidence="10" key="1">
    <citation type="journal article" date="2019" name="Int. J. Syst. Evol. Microbiol.">
        <title>The Global Catalogue of Microorganisms (GCM) 10K type strain sequencing project: providing services to taxonomists for standard genome sequencing and annotation.</title>
        <authorList>
            <consortium name="The Broad Institute Genomics Platform"/>
            <consortium name="The Broad Institute Genome Sequencing Center for Infectious Disease"/>
            <person name="Wu L."/>
            <person name="Ma J."/>
        </authorList>
    </citation>
    <scope>NUCLEOTIDE SEQUENCE [LARGE SCALE GENOMIC DNA]</scope>
    <source>
        <strain evidence="10">KCTC 52237</strain>
    </source>
</reference>
<sequence>MFKPSWLRLAPALGEVLLLNKASNAKRRQLIVGNWKMNGNLHENDALLTAVTDGWGASKNVDAVICPPFPYLAQVATLLTGSGLMLGAQTVSEFEAGAHTGEVSAKMLADLDCKFVIIGHNERRRMQRETDQQVAEKFIRLQAVGLTPILCVGESLEDREEGKHLQTIDRQLNAVFDAVGMESLSCAVLAYEPVWAVGTGKTATPSQAEEVHCFIRKQLGKLGESVRILYGGSVKANNARDLFALDDIDGALLGGASLNADEFLAICKAADSCFTSNAPESL</sequence>
<name>A0ABV7FKL4_9GAMM</name>
<organism evidence="9 10">
    <name type="scientific">Cellvibrio fontiphilus</name>
    <dbReference type="NCBI Taxonomy" id="1815559"/>
    <lineage>
        <taxon>Bacteria</taxon>
        <taxon>Pseudomonadati</taxon>
        <taxon>Pseudomonadota</taxon>
        <taxon>Gammaproteobacteria</taxon>
        <taxon>Cellvibrionales</taxon>
        <taxon>Cellvibrionaceae</taxon>
        <taxon>Cellvibrio</taxon>
    </lineage>
</organism>
<protein>
    <recommendedName>
        <fullName evidence="7 8">Triosephosphate isomerase</fullName>
        <shortName evidence="7">TIM</shortName>
        <shortName evidence="7">TPI</shortName>
        <ecNumber evidence="7 8">5.3.1.1</ecNumber>
    </recommendedName>
    <alternativeName>
        <fullName evidence="7">Triose-phosphate isomerase</fullName>
    </alternativeName>
</protein>
<feature type="binding site" evidence="7">
    <location>
        <position position="233"/>
    </location>
    <ligand>
        <name>substrate</name>
    </ligand>
</feature>
<dbReference type="SUPFAM" id="SSF51351">
    <property type="entry name" value="Triosephosphate isomerase (TIM)"/>
    <property type="match status" value="1"/>
</dbReference>
<comment type="catalytic activity">
    <reaction evidence="7 8">
        <text>D-glyceraldehyde 3-phosphate = dihydroxyacetone phosphate</text>
        <dbReference type="Rhea" id="RHEA:18585"/>
        <dbReference type="ChEBI" id="CHEBI:57642"/>
        <dbReference type="ChEBI" id="CHEBI:59776"/>
        <dbReference type="EC" id="5.3.1.1"/>
    </reaction>
</comment>
<dbReference type="Gene3D" id="3.20.20.70">
    <property type="entry name" value="Aldolase class I"/>
    <property type="match status" value="1"/>
</dbReference>
<dbReference type="HAMAP" id="MF_00147_B">
    <property type="entry name" value="TIM_B"/>
    <property type="match status" value="1"/>
</dbReference>
<keyword evidence="5 7" id="KW-0324">Glycolysis</keyword>
<comment type="function">
    <text evidence="7">Involved in the gluconeogenesis. Catalyzes stereospecifically the conversion of dihydroxyacetone phosphate (DHAP) to D-glyceraldehyde-3-phosphate (G3P).</text>
</comment>
<keyword evidence="4 7" id="KW-0963">Cytoplasm</keyword>
<keyword evidence="6 7" id="KW-0413">Isomerase</keyword>
<keyword evidence="10" id="KW-1185">Reference proteome</keyword>
<dbReference type="InterPro" id="IPR000652">
    <property type="entry name" value="Triosephosphate_isomerase"/>
</dbReference>
<evidence type="ECO:0000256" key="2">
    <source>
        <dbReference type="ARBA" id="ARBA00007422"/>
    </source>
</evidence>
<dbReference type="PROSITE" id="PS00171">
    <property type="entry name" value="TIM_1"/>
    <property type="match status" value="1"/>
</dbReference>
<comment type="subcellular location">
    <subcellularLocation>
        <location evidence="7 8">Cytoplasm</location>
    </subcellularLocation>
</comment>
<comment type="caution">
    <text evidence="9">The sequence shown here is derived from an EMBL/GenBank/DDBJ whole genome shotgun (WGS) entry which is preliminary data.</text>
</comment>
<evidence type="ECO:0000256" key="3">
    <source>
        <dbReference type="ARBA" id="ARBA00022432"/>
    </source>
</evidence>
<evidence type="ECO:0000256" key="5">
    <source>
        <dbReference type="ARBA" id="ARBA00023152"/>
    </source>
</evidence>
<evidence type="ECO:0000313" key="10">
    <source>
        <dbReference type="Proteomes" id="UP001595555"/>
    </source>
</evidence>
<evidence type="ECO:0000256" key="6">
    <source>
        <dbReference type="ARBA" id="ARBA00023235"/>
    </source>
</evidence>
<evidence type="ECO:0000256" key="8">
    <source>
        <dbReference type="RuleBase" id="RU363013"/>
    </source>
</evidence>
<evidence type="ECO:0000313" key="9">
    <source>
        <dbReference type="EMBL" id="MFC3116424.1"/>
    </source>
</evidence>
<dbReference type="InterPro" id="IPR013785">
    <property type="entry name" value="Aldolase_TIM"/>
</dbReference>
<comment type="subunit">
    <text evidence="7 8">Homodimer.</text>
</comment>
<dbReference type="PROSITE" id="PS51440">
    <property type="entry name" value="TIM_2"/>
    <property type="match status" value="1"/>
</dbReference>